<dbReference type="Proteomes" id="UP000323917">
    <property type="component" value="Chromosome"/>
</dbReference>
<evidence type="ECO:0000313" key="2">
    <source>
        <dbReference type="EMBL" id="QEG32911.1"/>
    </source>
</evidence>
<feature type="domain" description="Integrase catalytic" evidence="1">
    <location>
        <begin position="1"/>
        <end position="59"/>
    </location>
</feature>
<dbReference type="RefSeq" id="WP_148071727.1">
    <property type="nucleotide sequence ID" value="NZ_CP042913.1"/>
</dbReference>
<dbReference type="InterPro" id="IPR012337">
    <property type="entry name" value="RNaseH-like_sf"/>
</dbReference>
<gene>
    <name evidence="2" type="ORF">Pr1d_01720</name>
</gene>
<reference evidence="2 3" key="1">
    <citation type="submission" date="2019-08" db="EMBL/GenBank/DDBJ databases">
        <title>Deep-cultivation of Planctomycetes and their phenomic and genomic characterization uncovers novel biology.</title>
        <authorList>
            <person name="Wiegand S."/>
            <person name="Jogler M."/>
            <person name="Boedeker C."/>
            <person name="Pinto D."/>
            <person name="Vollmers J."/>
            <person name="Rivas-Marin E."/>
            <person name="Kohn T."/>
            <person name="Peeters S.H."/>
            <person name="Heuer A."/>
            <person name="Rast P."/>
            <person name="Oberbeckmann S."/>
            <person name="Bunk B."/>
            <person name="Jeske O."/>
            <person name="Meyerdierks A."/>
            <person name="Storesund J.E."/>
            <person name="Kallscheuer N."/>
            <person name="Luecker S."/>
            <person name="Lage O.M."/>
            <person name="Pohl T."/>
            <person name="Merkel B.J."/>
            <person name="Hornburger P."/>
            <person name="Mueller R.-W."/>
            <person name="Bruemmer F."/>
            <person name="Labrenz M."/>
            <person name="Spormann A.M."/>
            <person name="Op den Camp H."/>
            <person name="Overmann J."/>
            <person name="Amann R."/>
            <person name="Jetten M.S.M."/>
            <person name="Mascher T."/>
            <person name="Medema M.H."/>
            <person name="Devos D.P."/>
            <person name="Kaster A.-K."/>
            <person name="Ovreas L."/>
            <person name="Rohde M."/>
            <person name="Galperin M.Y."/>
            <person name="Jogler C."/>
        </authorList>
    </citation>
    <scope>NUCLEOTIDE SEQUENCE [LARGE SCALE GENOMIC DNA]</scope>
    <source>
        <strain evidence="2 3">Pr1d</strain>
    </source>
</reference>
<dbReference type="EMBL" id="CP042913">
    <property type="protein sequence ID" value="QEG32911.1"/>
    <property type="molecule type" value="Genomic_DNA"/>
</dbReference>
<evidence type="ECO:0000313" key="3">
    <source>
        <dbReference type="Proteomes" id="UP000323917"/>
    </source>
</evidence>
<dbReference type="OrthoDB" id="285898at2"/>
<organism evidence="2 3">
    <name type="scientific">Bythopirellula goksoeyrii</name>
    <dbReference type="NCBI Taxonomy" id="1400387"/>
    <lineage>
        <taxon>Bacteria</taxon>
        <taxon>Pseudomonadati</taxon>
        <taxon>Planctomycetota</taxon>
        <taxon>Planctomycetia</taxon>
        <taxon>Pirellulales</taxon>
        <taxon>Lacipirellulaceae</taxon>
        <taxon>Bythopirellula</taxon>
    </lineage>
</organism>
<name>A0A5B9QF20_9BACT</name>
<sequence>MHIDRALKYDGDIAQAIQRWRTRVAIETLYIEPGSPWENGYAESFHSCLGVEFLAREEF</sequence>
<dbReference type="KEGG" id="bgok:Pr1d_01720"/>
<dbReference type="PROSITE" id="PS50994">
    <property type="entry name" value="INTEGRASE"/>
    <property type="match status" value="1"/>
</dbReference>
<evidence type="ECO:0000259" key="1">
    <source>
        <dbReference type="PROSITE" id="PS50994"/>
    </source>
</evidence>
<dbReference type="GO" id="GO:0015074">
    <property type="term" value="P:DNA integration"/>
    <property type="evidence" value="ECO:0007669"/>
    <property type="project" value="InterPro"/>
</dbReference>
<accession>A0A5B9QF20</accession>
<dbReference type="InterPro" id="IPR001584">
    <property type="entry name" value="Integrase_cat-core"/>
</dbReference>
<protein>
    <recommendedName>
        <fullName evidence="1">Integrase catalytic domain-containing protein</fullName>
    </recommendedName>
</protein>
<dbReference type="Pfam" id="PF13683">
    <property type="entry name" value="rve_3"/>
    <property type="match status" value="1"/>
</dbReference>
<proteinExistence type="predicted"/>
<dbReference type="AlphaFoldDB" id="A0A5B9QF20"/>
<dbReference type="SUPFAM" id="SSF53098">
    <property type="entry name" value="Ribonuclease H-like"/>
    <property type="match status" value="1"/>
</dbReference>
<keyword evidence="3" id="KW-1185">Reference proteome</keyword>